<dbReference type="Gene3D" id="3.30.2320.50">
    <property type="match status" value="1"/>
</dbReference>
<sequence length="77" mass="8578">MHDLHLANQIVEIAKEYAKGRKIKSIAVELGDIFEHGENITPENLAYNINLLLPDAEVRVAKIKSAAWKLNAIEVGE</sequence>
<dbReference type="Proteomes" id="UP000231550">
    <property type="component" value="Unassembled WGS sequence"/>
</dbReference>
<evidence type="ECO:0000313" key="1">
    <source>
        <dbReference type="EMBL" id="PIQ73925.1"/>
    </source>
</evidence>
<dbReference type="AlphaFoldDB" id="A0A2H0KRL9"/>
<comment type="caution">
    <text evidence="1">The sequence shown here is derived from an EMBL/GenBank/DDBJ whole genome shotgun (WGS) entry which is preliminary data.</text>
</comment>
<reference evidence="1 2" key="1">
    <citation type="submission" date="2017-09" db="EMBL/GenBank/DDBJ databases">
        <title>Depth-based differentiation of microbial function through sediment-hosted aquifers and enrichment of novel symbionts in the deep terrestrial subsurface.</title>
        <authorList>
            <person name="Probst A.J."/>
            <person name="Ladd B."/>
            <person name="Jarett J.K."/>
            <person name="Geller-Mcgrath D.E."/>
            <person name="Sieber C.M."/>
            <person name="Emerson J.B."/>
            <person name="Anantharaman K."/>
            <person name="Thomas B.C."/>
            <person name="Malmstrom R."/>
            <person name="Stieglmeier M."/>
            <person name="Klingl A."/>
            <person name="Woyke T."/>
            <person name="Ryan C.M."/>
            <person name="Banfield J.F."/>
        </authorList>
    </citation>
    <scope>NUCLEOTIDE SEQUENCE [LARGE SCALE GENOMIC DNA]</scope>
    <source>
        <strain evidence="1">CG11_big_fil_rev_8_21_14_0_20_44_10</strain>
    </source>
</reference>
<proteinExistence type="predicted"/>
<evidence type="ECO:0008006" key="3">
    <source>
        <dbReference type="Google" id="ProtNLM"/>
    </source>
</evidence>
<dbReference type="EMBL" id="PCVN01000133">
    <property type="protein sequence ID" value="PIQ73925.1"/>
    <property type="molecule type" value="Genomic_DNA"/>
</dbReference>
<accession>A0A2H0KRL9</accession>
<organism evidence="1 2">
    <name type="scientific">Candidatus Portnoybacteria bacterium CG11_big_fil_rev_8_21_14_0_20_44_10</name>
    <dbReference type="NCBI Taxonomy" id="1974818"/>
    <lineage>
        <taxon>Bacteria</taxon>
        <taxon>Candidatus Portnoyibacteriota</taxon>
    </lineage>
</organism>
<gene>
    <name evidence="1" type="ORF">COV85_04905</name>
</gene>
<name>A0A2H0KRL9_9BACT</name>
<evidence type="ECO:0000313" key="2">
    <source>
        <dbReference type="Proteomes" id="UP000231550"/>
    </source>
</evidence>
<protein>
    <recommendedName>
        <fullName evidence="3">Hydrogenase maturation nickel metallochaperone HypA</fullName>
    </recommendedName>
</protein>